<dbReference type="SMART" id="SM00248">
    <property type="entry name" value="ANK"/>
    <property type="match status" value="1"/>
</dbReference>
<reference evidence="2" key="2">
    <citation type="journal article" date="2023" name="BMC Genomics">
        <title>Pest status, molecular evolution, and epigenetic factors derived from the genome assembly of Frankliniella fusca, a thysanopteran phytovirus vector.</title>
        <authorList>
            <person name="Catto M.A."/>
            <person name="Labadie P.E."/>
            <person name="Jacobson A.L."/>
            <person name="Kennedy G.G."/>
            <person name="Srinivasan R."/>
            <person name="Hunt B.G."/>
        </authorList>
    </citation>
    <scope>NUCLEOTIDE SEQUENCE</scope>
    <source>
        <strain evidence="2">PL_HMW_Pooled</strain>
    </source>
</reference>
<dbReference type="SUPFAM" id="SSF48403">
    <property type="entry name" value="Ankyrin repeat"/>
    <property type="match status" value="1"/>
</dbReference>
<evidence type="ECO:0000313" key="2">
    <source>
        <dbReference type="EMBL" id="KAK3927424.1"/>
    </source>
</evidence>
<protein>
    <submittedName>
        <fullName evidence="2">E3 ubiquitin-protein ligase mib1</fullName>
    </submittedName>
</protein>
<dbReference type="InterPro" id="IPR036770">
    <property type="entry name" value="Ankyrin_rpt-contain_sf"/>
</dbReference>
<accession>A0AAE1LQQ5</accession>
<dbReference type="PROSITE" id="PS50297">
    <property type="entry name" value="ANK_REP_REGION"/>
    <property type="match status" value="1"/>
</dbReference>
<keyword evidence="3" id="KW-1185">Reference proteome</keyword>
<dbReference type="AlphaFoldDB" id="A0AAE1LQQ5"/>
<feature type="repeat" description="ANK" evidence="1">
    <location>
        <begin position="21"/>
        <end position="53"/>
    </location>
</feature>
<comment type="caution">
    <text evidence="2">The sequence shown here is derived from an EMBL/GenBank/DDBJ whole genome shotgun (WGS) entry which is preliminary data.</text>
</comment>
<dbReference type="GO" id="GO:0006897">
    <property type="term" value="P:endocytosis"/>
    <property type="evidence" value="ECO:0007669"/>
    <property type="project" value="TreeGrafter"/>
</dbReference>
<dbReference type="Gene3D" id="1.25.40.20">
    <property type="entry name" value="Ankyrin repeat-containing domain"/>
    <property type="match status" value="1"/>
</dbReference>
<name>A0AAE1LQQ5_9NEOP</name>
<organism evidence="2 3">
    <name type="scientific">Frankliniella fusca</name>
    <dbReference type="NCBI Taxonomy" id="407009"/>
    <lineage>
        <taxon>Eukaryota</taxon>
        <taxon>Metazoa</taxon>
        <taxon>Ecdysozoa</taxon>
        <taxon>Arthropoda</taxon>
        <taxon>Hexapoda</taxon>
        <taxon>Insecta</taxon>
        <taxon>Pterygota</taxon>
        <taxon>Neoptera</taxon>
        <taxon>Paraneoptera</taxon>
        <taxon>Thysanoptera</taxon>
        <taxon>Terebrantia</taxon>
        <taxon>Thripoidea</taxon>
        <taxon>Thripidae</taxon>
        <taxon>Frankliniella</taxon>
    </lineage>
</organism>
<dbReference type="InterPro" id="IPR002110">
    <property type="entry name" value="Ankyrin_rpt"/>
</dbReference>
<dbReference type="GO" id="GO:0005737">
    <property type="term" value="C:cytoplasm"/>
    <property type="evidence" value="ECO:0007669"/>
    <property type="project" value="TreeGrafter"/>
</dbReference>
<dbReference type="EMBL" id="JAHWGI010001288">
    <property type="protein sequence ID" value="KAK3927424.1"/>
    <property type="molecule type" value="Genomic_DNA"/>
</dbReference>
<reference evidence="2" key="1">
    <citation type="submission" date="2021-07" db="EMBL/GenBank/DDBJ databases">
        <authorList>
            <person name="Catto M.A."/>
            <person name="Jacobson A."/>
            <person name="Kennedy G."/>
            <person name="Labadie P."/>
            <person name="Hunt B.G."/>
            <person name="Srinivasan R."/>
        </authorList>
    </citation>
    <scope>NUCLEOTIDE SEQUENCE</scope>
    <source>
        <strain evidence="2">PL_HMW_Pooled</strain>
        <tissue evidence="2">Head</tissue>
    </source>
</reference>
<dbReference type="GO" id="GO:0016567">
    <property type="term" value="P:protein ubiquitination"/>
    <property type="evidence" value="ECO:0007669"/>
    <property type="project" value="TreeGrafter"/>
</dbReference>
<evidence type="ECO:0000256" key="1">
    <source>
        <dbReference type="PROSITE-ProRule" id="PRU00023"/>
    </source>
</evidence>
<evidence type="ECO:0000313" key="3">
    <source>
        <dbReference type="Proteomes" id="UP001219518"/>
    </source>
</evidence>
<dbReference type="Pfam" id="PF13637">
    <property type="entry name" value="Ank_4"/>
    <property type="match status" value="1"/>
</dbReference>
<gene>
    <name evidence="2" type="ORF">KUF71_015708</name>
</gene>
<dbReference type="GO" id="GO:0007219">
    <property type="term" value="P:Notch signaling pathway"/>
    <property type="evidence" value="ECO:0007669"/>
    <property type="project" value="TreeGrafter"/>
</dbReference>
<sequence length="103" mass="11155">MTPKIFRCVLLNAVLVLQDEDGDTPLHDAISKKRDDMLSLLLDNTADITLTNSNGFNALHHAALRGNPSVNDASSGASRACWVGRERAPAAWRTEAVAGREEL</sequence>
<dbReference type="PROSITE" id="PS50088">
    <property type="entry name" value="ANK_REPEAT"/>
    <property type="match status" value="1"/>
</dbReference>
<proteinExistence type="predicted"/>
<dbReference type="PANTHER" id="PTHR24202:SF53">
    <property type="entry name" value="E3 UBIQUITIN-PROTEIN LIGASE MIB1"/>
    <property type="match status" value="1"/>
</dbReference>
<dbReference type="Proteomes" id="UP001219518">
    <property type="component" value="Unassembled WGS sequence"/>
</dbReference>
<dbReference type="PANTHER" id="PTHR24202">
    <property type="entry name" value="E3 UBIQUITIN-PROTEIN LIGASE MIB2"/>
    <property type="match status" value="1"/>
</dbReference>
<keyword evidence="1" id="KW-0040">ANK repeat</keyword>